<protein>
    <recommendedName>
        <fullName evidence="3">Beta sliding clamp</fullName>
    </recommendedName>
</protein>
<keyword evidence="2" id="KW-1185">Reference proteome</keyword>
<evidence type="ECO:0000313" key="2">
    <source>
        <dbReference type="Proteomes" id="UP000070560"/>
    </source>
</evidence>
<dbReference type="RefSeq" id="WP_066061717.1">
    <property type="nucleotide sequence ID" value="NZ_CP013015.1"/>
</dbReference>
<dbReference type="KEGG" id="daw:HS1_000963"/>
<proteinExistence type="predicted"/>
<sequence length="347" mass="38631">MIINTEPFHKALTLLKRTTGSEMENPFLVMHSSKGRLHLASRESHISTLIKIPVVGEIKPVSTLLNPIYYFTKNIKSKAIEITGSKNLTLTSLGTQENLVVPAVDITPEIRPVYHAGTKTIRTSSLLHALDRVSLPLQEEDVIAITANSLSGYSQNIITSATIPISDTNGLLPYAPARRLIKLLKLCPESLQYTTGMENHIRFTARNNPLEIEITVSPDALIPSELPAIPAPQPSFYVETQFFYHRLRRLSLITKGIPTKTLLHFDGLNLHVTTSNNHLTSSFSISTRSLSFNPAFIPCRLRPLLSFVSAVRTTRKIYFGINEKTWLLKNNLALMAIISCGVKNKIQ</sequence>
<dbReference type="Proteomes" id="UP000070560">
    <property type="component" value="Chromosome"/>
</dbReference>
<reference evidence="1 2" key="1">
    <citation type="submission" date="2015-10" db="EMBL/GenBank/DDBJ databases">
        <title>Candidatus Desulfofervidus auxilii, a hydrogenotrophic sulfate-reducing bacterium involved in the thermophilic anaerobic oxidation of methane.</title>
        <authorList>
            <person name="Krukenberg V."/>
            <person name="Richter M."/>
            <person name="Wegener G."/>
        </authorList>
    </citation>
    <scope>NUCLEOTIDE SEQUENCE [LARGE SCALE GENOMIC DNA]</scope>
    <source>
        <strain evidence="1 2">HS1</strain>
    </source>
</reference>
<name>A0A7U4QK02_DESA2</name>
<gene>
    <name evidence="1" type="ORF">HS1_000963</name>
</gene>
<dbReference type="AlphaFoldDB" id="A0A7U4QK02"/>
<evidence type="ECO:0008006" key="3">
    <source>
        <dbReference type="Google" id="ProtNLM"/>
    </source>
</evidence>
<accession>A0A7U4QK02</accession>
<dbReference type="EMBL" id="CP013015">
    <property type="protein sequence ID" value="AMM40767.1"/>
    <property type="molecule type" value="Genomic_DNA"/>
</dbReference>
<organism evidence="1 2">
    <name type="scientific">Desulfofervidus auxilii</name>
    <dbReference type="NCBI Taxonomy" id="1621989"/>
    <lineage>
        <taxon>Bacteria</taxon>
        <taxon>Pseudomonadati</taxon>
        <taxon>Thermodesulfobacteriota</taxon>
        <taxon>Candidatus Desulfofervidia</taxon>
        <taxon>Candidatus Desulfofervidales</taxon>
        <taxon>Candidatus Desulfofervidaceae</taxon>
        <taxon>Candidatus Desulfofervidus</taxon>
    </lineage>
</organism>
<evidence type="ECO:0000313" key="1">
    <source>
        <dbReference type="EMBL" id="AMM40767.1"/>
    </source>
</evidence>